<dbReference type="Proteomes" id="UP000801492">
    <property type="component" value="Unassembled WGS sequence"/>
</dbReference>
<protein>
    <submittedName>
        <fullName evidence="2">Uncharacterized protein</fullName>
    </submittedName>
</protein>
<organism evidence="2 3">
    <name type="scientific">Ignelater luminosus</name>
    <name type="common">Cucubano</name>
    <name type="synonym">Pyrophorus luminosus</name>
    <dbReference type="NCBI Taxonomy" id="2038154"/>
    <lineage>
        <taxon>Eukaryota</taxon>
        <taxon>Metazoa</taxon>
        <taxon>Ecdysozoa</taxon>
        <taxon>Arthropoda</taxon>
        <taxon>Hexapoda</taxon>
        <taxon>Insecta</taxon>
        <taxon>Pterygota</taxon>
        <taxon>Neoptera</taxon>
        <taxon>Endopterygota</taxon>
        <taxon>Coleoptera</taxon>
        <taxon>Polyphaga</taxon>
        <taxon>Elateriformia</taxon>
        <taxon>Elateroidea</taxon>
        <taxon>Elateridae</taxon>
        <taxon>Agrypninae</taxon>
        <taxon>Pyrophorini</taxon>
        <taxon>Ignelater</taxon>
    </lineage>
</organism>
<gene>
    <name evidence="2" type="ORF">ILUMI_13222</name>
</gene>
<sequence length="182" mass="20614">MTPTLPYTRKQRKRHADPTELLLGRPRPRDPKLCQKLSLVRLLQEPPESARSRHLQVPFEFATGPHEAPSPSTSVIWLEKSCPALVIKEPPSRITVPSLSTSLLVDRRLHVAQTRGGPAQPGNQFQYVQAHCLSLGAPPPRFLRGDWVLLRIRPDQQRRQPFAKKWSVSHRSSITSPSTTYI</sequence>
<evidence type="ECO:0000313" key="2">
    <source>
        <dbReference type="EMBL" id="KAF2892951.1"/>
    </source>
</evidence>
<keyword evidence="3" id="KW-1185">Reference proteome</keyword>
<feature type="region of interest" description="Disordered" evidence="1">
    <location>
        <begin position="1"/>
        <end position="29"/>
    </location>
</feature>
<evidence type="ECO:0000313" key="3">
    <source>
        <dbReference type="Proteomes" id="UP000801492"/>
    </source>
</evidence>
<comment type="caution">
    <text evidence="2">The sequence shown here is derived from an EMBL/GenBank/DDBJ whole genome shotgun (WGS) entry which is preliminary data.</text>
</comment>
<evidence type="ECO:0000256" key="1">
    <source>
        <dbReference type="SAM" id="MobiDB-lite"/>
    </source>
</evidence>
<dbReference type="EMBL" id="VTPC01008343">
    <property type="protein sequence ID" value="KAF2892951.1"/>
    <property type="molecule type" value="Genomic_DNA"/>
</dbReference>
<proteinExistence type="predicted"/>
<dbReference type="AlphaFoldDB" id="A0A8K0GBM2"/>
<reference evidence="2" key="1">
    <citation type="submission" date="2019-08" db="EMBL/GenBank/DDBJ databases">
        <title>The genome of the North American firefly Photinus pyralis.</title>
        <authorList>
            <consortium name="Photinus pyralis genome working group"/>
            <person name="Fallon T.R."/>
            <person name="Sander Lower S.E."/>
            <person name="Weng J.-K."/>
        </authorList>
    </citation>
    <scope>NUCLEOTIDE SEQUENCE</scope>
    <source>
        <strain evidence="2">TRF0915ILg1</strain>
        <tissue evidence="2">Whole body</tissue>
    </source>
</reference>
<accession>A0A8K0GBM2</accession>
<name>A0A8K0GBM2_IGNLU</name>